<evidence type="ECO:0000313" key="2">
    <source>
        <dbReference type="EMBL" id="RGD73763.1"/>
    </source>
</evidence>
<accession>A0A3E3DWZ1</accession>
<feature type="transmembrane region" description="Helical" evidence="1">
    <location>
        <begin position="20"/>
        <end position="45"/>
    </location>
</feature>
<evidence type="ECO:0000313" key="3">
    <source>
        <dbReference type="Proteomes" id="UP000261212"/>
    </source>
</evidence>
<keyword evidence="1" id="KW-0472">Membrane</keyword>
<dbReference type="RefSeq" id="WP_117532387.1">
    <property type="nucleotide sequence ID" value="NZ_QUSM01000004.1"/>
</dbReference>
<name>A0A3E3DWZ1_9FIRM</name>
<gene>
    <name evidence="2" type="ORF">DW687_08250</name>
</gene>
<comment type="caution">
    <text evidence="2">The sequence shown here is derived from an EMBL/GenBank/DDBJ whole genome shotgun (WGS) entry which is preliminary data.</text>
</comment>
<dbReference type="AlphaFoldDB" id="A0A3E3DWZ1"/>
<organism evidence="2 3">
    <name type="scientific">Anaerofustis stercorihominis</name>
    <dbReference type="NCBI Taxonomy" id="214853"/>
    <lineage>
        <taxon>Bacteria</taxon>
        <taxon>Bacillati</taxon>
        <taxon>Bacillota</taxon>
        <taxon>Clostridia</taxon>
        <taxon>Eubacteriales</taxon>
        <taxon>Eubacteriaceae</taxon>
        <taxon>Anaerofustis</taxon>
    </lineage>
</organism>
<keyword evidence="1" id="KW-1133">Transmembrane helix</keyword>
<evidence type="ECO:0000256" key="1">
    <source>
        <dbReference type="SAM" id="Phobius"/>
    </source>
</evidence>
<dbReference type="EMBL" id="QUSM01000004">
    <property type="protein sequence ID" value="RGD73763.1"/>
    <property type="molecule type" value="Genomic_DNA"/>
</dbReference>
<protein>
    <submittedName>
        <fullName evidence="2">Uncharacterized protein</fullName>
    </submittedName>
</protein>
<sequence length="200" mass="23853">MLIIILPMNNQPFHTDNAFIALIYILIALFTFIFIAFTFFSSISYKLKTKKQKKNIKQNAKNKYLEIENKYQSSFILYFDQLYTTSCNIEDWDEKGYLIICKDYLLFTSLDLFSKKIKLPFKKTDCYSIENNETNIYENNSSISFIFNETDSYGDNETIDLTLYFYDDDSRAFNKYSLSQANFFTELDKYIKQKKFDIEI</sequence>
<proteinExistence type="predicted"/>
<reference evidence="2 3" key="1">
    <citation type="submission" date="2018-08" db="EMBL/GenBank/DDBJ databases">
        <title>A genome reference for cultivated species of the human gut microbiota.</title>
        <authorList>
            <person name="Zou Y."/>
            <person name="Xue W."/>
            <person name="Luo G."/>
        </authorList>
    </citation>
    <scope>NUCLEOTIDE SEQUENCE [LARGE SCALE GENOMIC DNA]</scope>
    <source>
        <strain evidence="2 3">AM25-6</strain>
    </source>
</reference>
<dbReference type="Proteomes" id="UP000261212">
    <property type="component" value="Unassembled WGS sequence"/>
</dbReference>
<keyword evidence="1" id="KW-0812">Transmembrane</keyword>